<keyword evidence="4" id="KW-1185">Reference proteome</keyword>
<evidence type="ECO:0000256" key="2">
    <source>
        <dbReference type="SAM" id="MobiDB-lite"/>
    </source>
</evidence>
<evidence type="ECO:0008006" key="5">
    <source>
        <dbReference type="Google" id="ProtNLM"/>
    </source>
</evidence>
<dbReference type="InterPro" id="IPR037490">
    <property type="entry name" value="WAP"/>
</dbReference>
<dbReference type="Proteomes" id="UP000030645">
    <property type="component" value="Unassembled WGS sequence"/>
</dbReference>
<dbReference type="STRING" id="981085.W9RWC1"/>
<protein>
    <recommendedName>
        <fullName evidence="5">WPP domain-associated protein</fullName>
    </recommendedName>
</protein>
<sequence>MANFKVVNARVESSCDGLMQTSKGVKESENLDIDLLADLDSYWQDINDRLTISRMVSDSVIKGMVTAVTQEAAKKIAQKEQELVGLKEMLQESLGSREVQHESRSATDRTCCSFLAAVTEHDRMKETLGRLRNASNEQFMKFMKEINRISGCCSIKKISSSSELLGLGGILHENSSERLSDVDKTLDGLKTTLETAFKGVEEIVHLSKVSLHEWKQEQNFQAEIEAVVMGSCIRSLEQEFEGKLWDRIGDDKSRNLSGRMKEISSLREELEAISKSLCVPEAGHLVSHGSLDGEGWTNGKKSHFHHKVLGNHVTEPASLWEANGKHEDSQNNKLENSDPNCLSHMPRDALIGYYNNEMAKMRRTHESKVQEMTEEFFGLKKEYLNEKRSSLLLKKDKEFDVLRKKIPDVILKLDGILLENEKLPAVSNNAESLNSLKDRLEALLAENCQLRDFLTDKKKEVKCLETQISDATEKMSKHSLSEAKSLNTIRYLRSDIEDLRIEASVGANVFTCLLREMMGEIKGIIEESNLEYNIVQEFFKSSFEEASHNAQPTSQCGVEDSDMLSIFMQAICEAIYRESWKEAQDKINMLNMKYVDDNKVRVSLEKLVSEKEKALEEEVADKERLKQEILFLVEDKERLTQDAAAALDSEKERFQLAAKELEALRTQTRQQQAFISQSSEELNAIKGDLVAAFNKIELDICELNKKLEVAGTKLREAEEERMTLLSVTQQKQGAISAHETNERETRKQLVSIANFVKGLSTAAADLECRVTEDISKNYLRLKNLSSQSRLLIQKANILKRTGLLYKQRLERRCTDLQKAEAEVDLLGDEVETLLSLLEKIYIALDHYSPILQHYPGFSPTNGIVFGCGALLSGAANRLKGSVRESLSHIRKGKLVMCSSQPKPVKARGPAQAQIQLGPAQACEKAPSP</sequence>
<name>W9RWC1_9ROSA</name>
<dbReference type="EMBL" id="KE344673">
    <property type="protein sequence ID" value="EXB75223.1"/>
    <property type="molecule type" value="Genomic_DNA"/>
</dbReference>
<evidence type="ECO:0000313" key="3">
    <source>
        <dbReference type="EMBL" id="EXB75223.1"/>
    </source>
</evidence>
<organism evidence="3 4">
    <name type="scientific">Morus notabilis</name>
    <dbReference type="NCBI Taxonomy" id="981085"/>
    <lineage>
        <taxon>Eukaryota</taxon>
        <taxon>Viridiplantae</taxon>
        <taxon>Streptophyta</taxon>
        <taxon>Embryophyta</taxon>
        <taxon>Tracheophyta</taxon>
        <taxon>Spermatophyta</taxon>
        <taxon>Magnoliopsida</taxon>
        <taxon>eudicotyledons</taxon>
        <taxon>Gunneridae</taxon>
        <taxon>Pentapetalae</taxon>
        <taxon>rosids</taxon>
        <taxon>fabids</taxon>
        <taxon>Rosales</taxon>
        <taxon>Moraceae</taxon>
        <taxon>Moreae</taxon>
        <taxon>Morus</taxon>
    </lineage>
</organism>
<feature type="compositionally biased region" description="Polar residues" evidence="2">
    <location>
        <begin position="331"/>
        <end position="340"/>
    </location>
</feature>
<feature type="coiled-coil region" evidence="1">
    <location>
        <begin position="608"/>
        <end position="671"/>
    </location>
</feature>
<dbReference type="eggNOG" id="ENOG502QPVR">
    <property type="taxonomic scope" value="Eukaryota"/>
</dbReference>
<dbReference type="PANTHER" id="PTHR33883:SF10">
    <property type="entry name" value="WPP DOMAIN-ASSOCIATED PROTEIN"/>
    <property type="match status" value="1"/>
</dbReference>
<proteinExistence type="predicted"/>
<gene>
    <name evidence="3" type="ORF">L484_026005</name>
</gene>
<reference evidence="4" key="1">
    <citation type="submission" date="2013-01" db="EMBL/GenBank/DDBJ databases">
        <title>Draft Genome Sequence of a Mulberry Tree, Morus notabilis C.K. Schneid.</title>
        <authorList>
            <person name="He N."/>
            <person name="Zhao S."/>
        </authorList>
    </citation>
    <scope>NUCLEOTIDE SEQUENCE</scope>
</reference>
<evidence type="ECO:0000256" key="1">
    <source>
        <dbReference type="SAM" id="Coils"/>
    </source>
</evidence>
<dbReference type="PANTHER" id="PTHR33883">
    <property type="entry name" value="WPP DOMAIN-ASSOCIATED PROTEIN"/>
    <property type="match status" value="1"/>
</dbReference>
<feature type="region of interest" description="Disordered" evidence="2">
    <location>
        <begin position="322"/>
        <end position="341"/>
    </location>
</feature>
<dbReference type="AlphaFoldDB" id="W9RWC1"/>
<feature type="coiled-coil region" evidence="1">
    <location>
        <begin position="426"/>
        <end position="474"/>
    </location>
</feature>
<accession>W9RWC1</accession>
<evidence type="ECO:0000313" key="4">
    <source>
        <dbReference type="Proteomes" id="UP000030645"/>
    </source>
</evidence>
<keyword evidence="1" id="KW-0175">Coiled coil</keyword>